<name>A0A081FU93_9GAMM</name>
<dbReference type="SMART" id="SM00382">
    <property type="entry name" value="AAA"/>
    <property type="match status" value="1"/>
</dbReference>
<dbReference type="PRINTS" id="PR01590">
    <property type="entry name" value="HTHFIS"/>
</dbReference>
<dbReference type="FunFam" id="3.40.50.300:FF:000006">
    <property type="entry name" value="DNA-binding transcriptional regulator NtrC"/>
    <property type="match status" value="1"/>
</dbReference>
<dbReference type="RefSeq" id="WP_231517093.1">
    <property type="nucleotide sequence ID" value="NZ_JMQN01000057.1"/>
</dbReference>
<dbReference type="Pfam" id="PF00158">
    <property type="entry name" value="Sigma54_activat"/>
    <property type="match status" value="1"/>
</dbReference>
<keyword evidence="1" id="KW-0547">Nucleotide-binding</keyword>
<evidence type="ECO:0000256" key="3">
    <source>
        <dbReference type="ARBA" id="ARBA00023015"/>
    </source>
</evidence>
<dbReference type="PROSITE" id="PS50045">
    <property type="entry name" value="SIGMA54_INTERACT_4"/>
    <property type="match status" value="1"/>
</dbReference>
<keyword evidence="7" id="KW-1185">Reference proteome</keyword>
<proteinExistence type="predicted"/>
<sequence>MPGLRDAILIDLSPETGNINELEDISGWLLHRETNLENAEKALLTNSFYVGIAHFDWSDPLLRPQLITFFQQHNQIAWIAIIQPEQLRDIELRRILFENFYDYFSLPLNENISNLATVLGHAYGIFHLQHLESDAAGMDDEFQMVGTSPQMLDIFDQIRKVAKTDAPVLITGESGTGKELIARAIHQRSKRSAYPFVAVNCGALPETLIHSELFGYEKGAFTGAAQRRLGRIEAASLGSLFLDEIGDLDLNLQAHMLRFLQEGTIERLGNNTPMYVDVRVIAATNIDLEKAVEQGRFREDLFYRLSVLNIDLPPLRDRGEDKELLARFFFKKFASDHNGQLRGFADDAIDAINNYAWPGNVRELINRVRRGMIMSDNRLITAQDLKLSEDIVTNEPLRTLNEARAIAEKQAISHTLNRFDNNVSRAAKALGVSRVTLYRMMEKHHMDGRDNFSSYGAH</sequence>
<dbReference type="eggNOG" id="COG2204">
    <property type="taxonomic scope" value="Bacteria"/>
</dbReference>
<dbReference type="PANTHER" id="PTHR32071:SF120">
    <property type="entry name" value="TRANSCRIPTIONAL REGULATOR-RELATED"/>
    <property type="match status" value="1"/>
</dbReference>
<dbReference type="InterPro" id="IPR009057">
    <property type="entry name" value="Homeodomain-like_sf"/>
</dbReference>
<dbReference type="Pfam" id="PF20161">
    <property type="entry name" value="VpsR"/>
    <property type="match status" value="1"/>
</dbReference>
<dbReference type="Gene3D" id="3.40.50.300">
    <property type="entry name" value="P-loop containing nucleotide triphosphate hydrolases"/>
    <property type="match status" value="1"/>
</dbReference>
<dbReference type="InterPro" id="IPR045343">
    <property type="entry name" value="VpsR"/>
</dbReference>
<dbReference type="STRING" id="1232683.ADIMK_3759"/>
<dbReference type="InterPro" id="IPR027417">
    <property type="entry name" value="P-loop_NTPase"/>
</dbReference>
<dbReference type="PATRIC" id="fig|1232683.4.peg.3699"/>
<protein>
    <submittedName>
        <fullName evidence="6">Sigma-54 dependent transcriptional regulator</fullName>
    </submittedName>
</protein>
<keyword evidence="3" id="KW-0805">Transcription regulation</keyword>
<dbReference type="SUPFAM" id="SSF46689">
    <property type="entry name" value="Homeodomain-like"/>
    <property type="match status" value="1"/>
</dbReference>
<evidence type="ECO:0000313" key="7">
    <source>
        <dbReference type="Proteomes" id="UP000028252"/>
    </source>
</evidence>
<evidence type="ECO:0000256" key="4">
    <source>
        <dbReference type="ARBA" id="ARBA00023163"/>
    </source>
</evidence>
<dbReference type="AlphaFoldDB" id="A0A081FU93"/>
<keyword evidence="2" id="KW-0067">ATP-binding</keyword>
<reference evidence="6 7" key="1">
    <citation type="submission" date="2014-04" db="EMBL/GenBank/DDBJ databases">
        <title>Marinobacterium kochiensis sp. nov., isolated from sediment sample collected from Kochi backwaters in Kerala, India.</title>
        <authorList>
            <person name="Singh A."/>
            <person name="Pinnaka A.K."/>
        </authorList>
    </citation>
    <scope>NUCLEOTIDE SEQUENCE [LARGE SCALE GENOMIC DNA]</scope>
    <source>
        <strain evidence="6 7">AK27</strain>
    </source>
</reference>
<dbReference type="InterPro" id="IPR002197">
    <property type="entry name" value="HTH_Fis"/>
</dbReference>
<comment type="caution">
    <text evidence="6">The sequence shown here is derived from an EMBL/GenBank/DDBJ whole genome shotgun (WGS) entry which is preliminary data.</text>
</comment>
<dbReference type="Pfam" id="PF25601">
    <property type="entry name" value="AAA_lid_14"/>
    <property type="match status" value="1"/>
</dbReference>
<dbReference type="InterPro" id="IPR003593">
    <property type="entry name" value="AAA+_ATPase"/>
</dbReference>
<dbReference type="Pfam" id="PF02954">
    <property type="entry name" value="HTH_8"/>
    <property type="match status" value="1"/>
</dbReference>
<dbReference type="CDD" id="cd00009">
    <property type="entry name" value="AAA"/>
    <property type="match status" value="1"/>
</dbReference>
<dbReference type="GO" id="GO:0005524">
    <property type="term" value="F:ATP binding"/>
    <property type="evidence" value="ECO:0007669"/>
    <property type="project" value="UniProtKB-KW"/>
</dbReference>
<dbReference type="InterPro" id="IPR002078">
    <property type="entry name" value="Sigma_54_int"/>
</dbReference>
<evidence type="ECO:0000259" key="5">
    <source>
        <dbReference type="PROSITE" id="PS50045"/>
    </source>
</evidence>
<dbReference type="Gene3D" id="1.10.10.60">
    <property type="entry name" value="Homeodomain-like"/>
    <property type="match status" value="1"/>
</dbReference>
<dbReference type="GO" id="GO:0006355">
    <property type="term" value="P:regulation of DNA-templated transcription"/>
    <property type="evidence" value="ECO:0007669"/>
    <property type="project" value="InterPro"/>
</dbReference>
<dbReference type="PROSITE" id="PS00688">
    <property type="entry name" value="SIGMA54_INTERACT_3"/>
    <property type="match status" value="1"/>
</dbReference>
<organism evidence="6 7">
    <name type="scientific">Marinobacterium lacunae</name>
    <dbReference type="NCBI Taxonomy" id="1232683"/>
    <lineage>
        <taxon>Bacteria</taxon>
        <taxon>Pseudomonadati</taxon>
        <taxon>Pseudomonadota</taxon>
        <taxon>Gammaproteobacteria</taxon>
        <taxon>Oceanospirillales</taxon>
        <taxon>Oceanospirillaceae</taxon>
        <taxon>Marinobacterium</taxon>
    </lineage>
</organism>
<dbReference type="InterPro" id="IPR025944">
    <property type="entry name" value="Sigma_54_int_dom_CS"/>
</dbReference>
<dbReference type="EMBL" id="JMQN01000057">
    <property type="protein sequence ID" value="KEA62098.1"/>
    <property type="molecule type" value="Genomic_DNA"/>
</dbReference>
<feature type="domain" description="Sigma-54 factor interaction" evidence="5">
    <location>
        <begin position="144"/>
        <end position="373"/>
    </location>
</feature>
<evidence type="ECO:0000256" key="1">
    <source>
        <dbReference type="ARBA" id="ARBA00022741"/>
    </source>
</evidence>
<dbReference type="InterPro" id="IPR025662">
    <property type="entry name" value="Sigma_54_int_dom_ATP-bd_1"/>
</dbReference>
<accession>A0A081FU93</accession>
<dbReference type="InterPro" id="IPR058031">
    <property type="entry name" value="AAA_lid_NorR"/>
</dbReference>
<evidence type="ECO:0000313" key="6">
    <source>
        <dbReference type="EMBL" id="KEA62098.1"/>
    </source>
</evidence>
<dbReference type="PANTHER" id="PTHR32071">
    <property type="entry name" value="TRANSCRIPTIONAL REGULATORY PROTEIN"/>
    <property type="match status" value="1"/>
</dbReference>
<keyword evidence="4" id="KW-0804">Transcription</keyword>
<dbReference type="Gene3D" id="1.10.8.60">
    <property type="match status" value="1"/>
</dbReference>
<evidence type="ECO:0000256" key="2">
    <source>
        <dbReference type="ARBA" id="ARBA00022840"/>
    </source>
</evidence>
<dbReference type="GO" id="GO:0043565">
    <property type="term" value="F:sequence-specific DNA binding"/>
    <property type="evidence" value="ECO:0007669"/>
    <property type="project" value="InterPro"/>
</dbReference>
<dbReference type="PROSITE" id="PS00675">
    <property type="entry name" value="SIGMA54_INTERACT_1"/>
    <property type="match status" value="1"/>
</dbReference>
<dbReference type="SUPFAM" id="SSF52540">
    <property type="entry name" value="P-loop containing nucleoside triphosphate hydrolases"/>
    <property type="match status" value="1"/>
</dbReference>
<gene>
    <name evidence="6" type="ORF">ADIMK_3759</name>
</gene>
<dbReference type="Proteomes" id="UP000028252">
    <property type="component" value="Unassembled WGS sequence"/>
</dbReference>